<evidence type="ECO:0000256" key="3">
    <source>
        <dbReference type="ARBA" id="ARBA00022801"/>
    </source>
</evidence>
<dbReference type="EMBL" id="AZEU01000112">
    <property type="protein sequence ID" value="KRL46161.1"/>
    <property type="molecule type" value="Genomic_DNA"/>
</dbReference>
<keyword evidence="1" id="KW-0645">Protease</keyword>
<dbReference type="InterPro" id="IPR002933">
    <property type="entry name" value="Peptidase_M20"/>
</dbReference>
<dbReference type="GO" id="GO:0046872">
    <property type="term" value="F:metal ion binding"/>
    <property type="evidence" value="ECO:0007669"/>
    <property type="project" value="UniProtKB-KW"/>
</dbReference>
<comment type="caution">
    <text evidence="5">The sequence shown here is derived from an EMBL/GenBank/DDBJ whole genome shotgun (WGS) entry which is preliminary data.</text>
</comment>
<dbReference type="PANTHER" id="PTHR43270:SF8">
    <property type="entry name" value="DI- AND TRIPEPTIDASE DUG2-RELATED"/>
    <property type="match status" value="1"/>
</dbReference>
<gene>
    <name evidence="5" type="ORF">FD01_GL000490</name>
</gene>
<protein>
    <submittedName>
        <fullName evidence="5">Acetylornithine deacetylase succinyl-diaminopimelate desuccinylase-like protein</fullName>
    </submittedName>
</protein>
<dbReference type="Gene3D" id="3.30.70.360">
    <property type="match status" value="1"/>
</dbReference>
<evidence type="ECO:0000313" key="5">
    <source>
        <dbReference type="EMBL" id="KRL46161.1"/>
    </source>
</evidence>
<dbReference type="GO" id="GO:0005829">
    <property type="term" value="C:cytosol"/>
    <property type="evidence" value="ECO:0007669"/>
    <property type="project" value="TreeGrafter"/>
</dbReference>
<dbReference type="InterPro" id="IPR051458">
    <property type="entry name" value="Cyt/Met_Dipeptidase"/>
</dbReference>
<dbReference type="PATRIC" id="fig|1423769.4.peg.522"/>
<dbReference type="Proteomes" id="UP000051790">
    <property type="component" value="Unassembled WGS sequence"/>
</dbReference>
<accession>A0A0R1QP34</accession>
<dbReference type="Gene3D" id="3.40.630.10">
    <property type="entry name" value="Zn peptidases"/>
    <property type="match status" value="1"/>
</dbReference>
<proteinExistence type="predicted"/>
<feature type="domain" description="Peptidase M20 dimerisation" evidence="4">
    <location>
        <begin position="191"/>
        <end position="344"/>
    </location>
</feature>
<name>A0A0R1QP34_9LACO</name>
<evidence type="ECO:0000259" key="4">
    <source>
        <dbReference type="Pfam" id="PF07687"/>
    </source>
</evidence>
<dbReference type="AlphaFoldDB" id="A0A0R1QP34"/>
<reference evidence="5 6" key="1">
    <citation type="journal article" date="2015" name="Genome Announc.">
        <title>Expanding the biotechnology potential of lactobacilli through comparative genomics of 213 strains and associated genera.</title>
        <authorList>
            <person name="Sun Z."/>
            <person name="Harris H.M."/>
            <person name="McCann A."/>
            <person name="Guo C."/>
            <person name="Argimon S."/>
            <person name="Zhang W."/>
            <person name="Yang X."/>
            <person name="Jeffery I.B."/>
            <person name="Cooney J.C."/>
            <person name="Kagawa T.F."/>
            <person name="Liu W."/>
            <person name="Song Y."/>
            <person name="Salvetti E."/>
            <person name="Wrobel A."/>
            <person name="Rasinkangas P."/>
            <person name="Parkhill J."/>
            <person name="Rea M.C."/>
            <person name="O'Sullivan O."/>
            <person name="Ritari J."/>
            <person name="Douillard F.P."/>
            <person name="Paul Ross R."/>
            <person name="Yang R."/>
            <person name="Briner A.E."/>
            <person name="Felis G.E."/>
            <person name="de Vos W.M."/>
            <person name="Barrangou R."/>
            <person name="Klaenhammer T.R."/>
            <person name="Caufield P.W."/>
            <person name="Cui Y."/>
            <person name="Zhang H."/>
            <person name="O'Toole P.W."/>
        </authorList>
    </citation>
    <scope>NUCLEOTIDE SEQUENCE [LARGE SCALE GENOMIC DNA]</scope>
    <source>
        <strain evidence="5 6">DSM 13343</strain>
    </source>
</reference>
<dbReference type="GO" id="GO:0009014">
    <property type="term" value="F:succinyl-diaminopimelate desuccinylase activity"/>
    <property type="evidence" value="ECO:0007669"/>
    <property type="project" value="TreeGrafter"/>
</dbReference>
<dbReference type="SUPFAM" id="SSF53187">
    <property type="entry name" value="Zn-dependent exopeptidases"/>
    <property type="match status" value="1"/>
</dbReference>
<evidence type="ECO:0000256" key="1">
    <source>
        <dbReference type="ARBA" id="ARBA00022670"/>
    </source>
</evidence>
<dbReference type="GO" id="GO:0008233">
    <property type="term" value="F:peptidase activity"/>
    <property type="evidence" value="ECO:0007669"/>
    <property type="project" value="UniProtKB-KW"/>
</dbReference>
<evidence type="ECO:0000256" key="2">
    <source>
        <dbReference type="ARBA" id="ARBA00022723"/>
    </source>
</evidence>
<dbReference type="GO" id="GO:0006508">
    <property type="term" value="P:proteolysis"/>
    <property type="evidence" value="ECO:0007669"/>
    <property type="project" value="UniProtKB-KW"/>
</dbReference>
<keyword evidence="6" id="KW-1185">Reference proteome</keyword>
<keyword evidence="2" id="KW-0479">Metal-binding</keyword>
<dbReference type="GO" id="GO:0009089">
    <property type="term" value="P:lysine biosynthetic process via diaminopimelate"/>
    <property type="evidence" value="ECO:0007669"/>
    <property type="project" value="TreeGrafter"/>
</dbReference>
<dbReference type="Pfam" id="PF07687">
    <property type="entry name" value="M20_dimer"/>
    <property type="match status" value="1"/>
</dbReference>
<keyword evidence="3" id="KW-0378">Hydrolase</keyword>
<dbReference type="Pfam" id="PF01546">
    <property type="entry name" value="Peptidase_M20"/>
    <property type="match status" value="1"/>
</dbReference>
<organism evidence="5 6">
    <name type="scientific">Lacticaseibacillus manihotivorans DSM 13343 = JCM 12514</name>
    <dbReference type="NCBI Taxonomy" id="1423769"/>
    <lineage>
        <taxon>Bacteria</taxon>
        <taxon>Bacillati</taxon>
        <taxon>Bacillota</taxon>
        <taxon>Bacilli</taxon>
        <taxon>Lactobacillales</taxon>
        <taxon>Lactobacillaceae</taxon>
        <taxon>Lacticaseibacillus</taxon>
    </lineage>
</organism>
<evidence type="ECO:0000313" key="6">
    <source>
        <dbReference type="Proteomes" id="UP000051790"/>
    </source>
</evidence>
<sequence>MMSEQQKVEAFAKEYFDQLAPYVRLASVSAKHQHIEETADWLQQKFQTLGAKQTAQWHEFGGSPMVFAEFDGQSERTVLFYNHYDVQPPEPLDEWHTDPFEPTFLPDGTVRARGISDDKGELMSRLTALQYLQDHGGLPCHVKFMVEGEEEVGSTHFEQYVDAHKAELASDLCVWEGGSVNEQEHFNVSGGVKGILAFDLKVQTADVDLHSSLGAYADNAAWRLMDALTSLRTPDRKLAVDGYYDLVAPMSDSTKQAVAKMDFDAEGFKQRAGLRTPFLRDDPKLASVNEPSLTVNGFNAGYNGSGVKTVIPKVATAKLDCRLAQGQTPKACFDLIRKQLDKNGFSDVEMTFNLGEDPFRSDLDSKVYQTVTDVAKAVYGDDNVNVVPNSAGGGPQAPVANSLNVPIVSVGCGYYGSGAHAPNESLRVKDYQTGTYYMVALLRALQ</sequence>
<dbReference type="PANTHER" id="PTHR43270">
    <property type="entry name" value="BETA-ALA-HIS DIPEPTIDASE"/>
    <property type="match status" value="1"/>
</dbReference>
<dbReference type="InterPro" id="IPR011650">
    <property type="entry name" value="Peptidase_M20_dimer"/>
</dbReference>